<dbReference type="GO" id="GO:0016491">
    <property type="term" value="F:oxidoreductase activity"/>
    <property type="evidence" value="ECO:0007669"/>
    <property type="project" value="UniProtKB-KW"/>
</dbReference>
<dbReference type="InterPro" id="IPR051609">
    <property type="entry name" value="NmrA/Isoflavone_reductase-like"/>
</dbReference>
<comment type="similarity">
    <text evidence="1">Belongs to the NmrA-type oxidoreductase family. Isoflavone reductase subfamily.</text>
</comment>
<gene>
    <name evidence="5" type="ORF">PSALAMII_LOCUS5754</name>
</gene>
<dbReference type="SUPFAM" id="SSF51735">
    <property type="entry name" value="NAD(P)-binding Rossmann-fold domains"/>
    <property type="match status" value="1"/>
</dbReference>
<accession>A0A9W4J5V6</accession>
<dbReference type="Gene3D" id="3.40.50.720">
    <property type="entry name" value="NAD(P)-binding Rossmann-like Domain"/>
    <property type="match status" value="1"/>
</dbReference>
<feature type="domain" description="NAD(P)-binding" evidence="4">
    <location>
        <begin position="7"/>
        <end position="144"/>
    </location>
</feature>
<dbReference type="InterPro" id="IPR016040">
    <property type="entry name" value="NAD(P)-bd_dom"/>
</dbReference>
<dbReference type="Proteomes" id="UP001152592">
    <property type="component" value="Unassembled WGS sequence"/>
</dbReference>
<comment type="caution">
    <text evidence="5">The sequence shown here is derived from an EMBL/GenBank/DDBJ whole genome shotgun (WGS) entry which is preliminary data.</text>
</comment>
<dbReference type="Gene3D" id="3.90.25.10">
    <property type="entry name" value="UDP-galactose 4-epimerase, domain 1"/>
    <property type="match status" value="1"/>
</dbReference>
<dbReference type="InterPro" id="IPR036291">
    <property type="entry name" value="NAD(P)-bd_dom_sf"/>
</dbReference>
<evidence type="ECO:0000256" key="3">
    <source>
        <dbReference type="ARBA" id="ARBA00023002"/>
    </source>
</evidence>
<dbReference type="PANTHER" id="PTHR47706">
    <property type="entry name" value="NMRA-LIKE FAMILY PROTEIN"/>
    <property type="match status" value="1"/>
</dbReference>
<dbReference type="PANTHER" id="PTHR47706:SF4">
    <property type="entry name" value="NMRA-LIKE DOMAIN-CONTAINING PROTEIN"/>
    <property type="match status" value="1"/>
</dbReference>
<protein>
    <recommendedName>
        <fullName evidence="4">NAD(P)-binding domain-containing protein</fullName>
    </recommendedName>
</protein>
<name>A0A9W4J5V6_9EURO</name>
<evidence type="ECO:0000313" key="6">
    <source>
        <dbReference type="Proteomes" id="UP001152592"/>
    </source>
</evidence>
<evidence type="ECO:0000313" key="5">
    <source>
        <dbReference type="EMBL" id="CAG8381547.1"/>
    </source>
</evidence>
<keyword evidence="3" id="KW-0560">Oxidoreductase</keyword>
<evidence type="ECO:0000259" key="4">
    <source>
        <dbReference type="Pfam" id="PF13460"/>
    </source>
</evidence>
<organism evidence="5 6">
    <name type="scientific">Penicillium salamii</name>
    <dbReference type="NCBI Taxonomy" id="1612424"/>
    <lineage>
        <taxon>Eukaryota</taxon>
        <taxon>Fungi</taxon>
        <taxon>Dikarya</taxon>
        <taxon>Ascomycota</taxon>
        <taxon>Pezizomycotina</taxon>
        <taxon>Eurotiomycetes</taxon>
        <taxon>Eurotiomycetidae</taxon>
        <taxon>Eurotiales</taxon>
        <taxon>Aspergillaceae</taxon>
        <taxon>Penicillium</taxon>
    </lineage>
</organism>
<sequence>MRIAIAGAGDLAKYLVEELLAASHQVVVLSRSRKPWFERSDISLRQTDYSVPSLVAALNDCDGLISALLDYSQGSVTAHLALLEAYQQSPKCKRFLPSEYGGNIDDYSDTPKFYYANHEPVRQALRAQKGVMWTLFNMGWLSDYFVPTGSRYSRDLGDFHPVNLETGVMNIPGTGEELVSFTAVRDTARAIAHLIDQDHWEASTFVCGQTTTWNAVAKLLAQHGKDLELRYTSLDTLRDTIAHGKPGDDEVVTAQYAEFSLAGGANLPQEKVERQKRQYFQGLKFRSLEVIREAELNPGTIA</sequence>
<dbReference type="EMBL" id="CAJVPD010000237">
    <property type="protein sequence ID" value="CAG8381547.1"/>
    <property type="molecule type" value="Genomic_DNA"/>
</dbReference>
<dbReference type="OrthoDB" id="185175at2759"/>
<proteinExistence type="inferred from homology"/>
<evidence type="ECO:0000256" key="2">
    <source>
        <dbReference type="ARBA" id="ARBA00022857"/>
    </source>
</evidence>
<evidence type="ECO:0000256" key="1">
    <source>
        <dbReference type="ARBA" id="ARBA00005725"/>
    </source>
</evidence>
<keyword evidence="2" id="KW-0521">NADP</keyword>
<reference evidence="5" key="1">
    <citation type="submission" date="2021-07" db="EMBL/GenBank/DDBJ databases">
        <authorList>
            <person name="Branca A.L. A."/>
        </authorList>
    </citation>
    <scope>NUCLEOTIDE SEQUENCE</scope>
</reference>
<dbReference type="Pfam" id="PF13460">
    <property type="entry name" value="NAD_binding_10"/>
    <property type="match status" value="1"/>
</dbReference>
<dbReference type="AlphaFoldDB" id="A0A9W4J5V6"/>